<reference evidence="2 3" key="1">
    <citation type="submission" date="2019-09" db="EMBL/GenBank/DDBJ databases">
        <authorList>
            <person name="Chandra G."/>
            <person name="Truman W A."/>
        </authorList>
    </citation>
    <scope>NUCLEOTIDE SEQUENCE [LARGE SCALE GENOMIC DNA]</scope>
    <source>
        <strain evidence="2">PS896</strain>
    </source>
</reference>
<organism evidence="2 3">
    <name type="scientific">Pseudomonas fluorescens</name>
    <dbReference type="NCBI Taxonomy" id="294"/>
    <lineage>
        <taxon>Bacteria</taxon>
        <taxon>Pseudomonadati</taxon>
        <taxon>Pseudomonadota</taxon>
        <taxon>Gammaproteobacteria</taxon>
        <taxon>Pseudomonadales</taxon>
        <taxon>Pseudomonadaceae</taxon>
        <taxon>Pseudomonas</taxon>
    </lineage>
</organism>
<feature type="region of interest" description="Disordered" evidence="1">
    <location>
        <begin position="1"/>
        <end position="25"/>
    </location>
</feature>
<dbReference type="Proteomes" id="UP000377224">
    <property type="component" value="Unassembled WGS sequence"/>
</dbReference>
<evidence type="ECO:0000313" key="3">
    <source>
        <dbReference type="Proteomes" id="UP000377224"/>
    </source>
</evidence>
<dbReference type="AlphaFoldDB" id="A0A5E7N446"/>
<proteinExistence type="predicted"/>
<accession>A0A5E7N446</accession>
<evidence type="ECO:0000313" key="2">
    <source>
        <dbReference type="EMBL" id="VVP31851.1"/>
    </source>
</evidence>
<protein>
    <submittedName>
        <fullName evidence="2">Uncharacterized protein</fullName>
    </submittedName>
</protein>
<feature type="compositionally biased region" description="Polar residues" evidence="1">
    <location>
        <begin position="1"/>
        <end position="10"/>
    </location>
</feature>
<name>A0A5E7N446_PSEFL</name>
<sequence length="192" mass="20989">MYFEQPTRSAPSPPRGARGKGSRSPCYCESVFDSVSQVDVLRTTHSVSPLSPRGGEGEREPISMLLRICIRLGISGRCTSNNPLGQSPLPQGGEGKGSRSPCYCESVFDSISQVDVLRTTHSVSPLSLWERVRVRAAAHPKAPPPWSAETHNWPCLRHWSNGYPTHGWCGQCESAWPPPSPGHCASRANGWR</sequence>
<gene>
    <name evidence="2" type="ORF">PS896_04396</name>
</gene>
<dbReference type="EMBL" id="CABVIN010000006">
    <property type="protein sequence ID" value="VVP31851.1"/>
    <property type="molecule type" value="Genomic_DNA"/>
</dbReference>
<evidence type="ECO:0000256" key="1">
    <source>
        <dbReference type="SAM" id="MobiDB-lite"/>
    </source>
</evidence>